<dbReference type="AlphaFoldDB" id="A0A0P6VPS3"/>
<name>A0A0P6VPS3_9HYPH</name>
<evidence type="ECO:0000313" key="3">
    <source>
        <dbReference type="Proteomes" id="UP000048984"/>
    </source>
</evidence>
<feature type="transmembrane region" description="Helical" evidence="1">
    <location>
        <begin position="6"/>
        <end position="32"/>
    </location>
</feature>
<evidence type="ECO:0008006" key="4">
    <source>
        <dbReference type="Google" id="ProtNLM"/>
    </source>
</evidence>
<keyword evidence="1" id="KW-0472">Membrane</keyword>
<dbReference type="EMBL" id="LJYW01000001">
    <property type="protein sequence ID" value="KPL53840.1"/>
    <property type="molecule type" value="Genomic_DNA"/>
</dbReference>
<evidence type="ECO:0000313" key="2">
    <source>
        <dbReference type="EMBL" id="KPL53840.1"/>
    </source>
</evidence>
<evidence type="ECO:0000256" key="1">
    <source>
        <dbReference type="SAM" id="Phobius"/>
    </source>
</evidence>
<dbReference type="STRING" id="665126.ABB55_17855"/>
<dbReference type="Pfam" id="PF09928">
    <property type="entry name" value="DUF2160"/>
    <property type="match status" value="1"/>
</dbReference>
<comment type="caution">
    <text evidence="2">The sequence shown here is derived from an EMBL/GenBank/DDBJ whole genome shotgun (WGS) entry which is preliminary data.</text>
</comment>
<dbReference type="InterPro" id="IPR018678">
    <property type="entry name" value="DUF2160_TM"/>
</dbReference>
<reference evidence="2 3" key="1">
    <citation type="submission" date="2015-09" db="EMBL/GenBank/DDBJ databases">
        <authorList>
            <person name="Jackson K.R."/>
            <person name="Lunt B.L."/>
            <person name="Fisher J.N.B."/>
            <person name="Gardner A.V."/>
            <person name="Bailey M.E."/>
            <person name="Deus L.M."/>
            <person name="Earl A.S."/>
            <person name="Gibby P.D."/>
            <person name="Hartmann K.A."/>
            <person name="Liu J.E."/>
            <person name="Manci A.M."/>
            <person name="Nielsen D.A."/>
            <person name="Solomon M.B."/>
            <person name="Breakwell D.P."/>
            <person name="Burnett S.H."/>
            <person name="Grose J.H."/>
        </authorList>
    </citation>
    <scope>NUCLEOTIDE SEQUENCE [LARGE SCALE GENOMIC DNA]</scope>
    <source>
        <strain evidence="2 3">16</strain>
    </source>
</reference>
<feature type="transmembrane region" description="Helical" evidence="1">
    <location>
        <begin position="53"/>
        <end position="70"/>
    </location>
</feature>
<dbReference type="RefSeq" id="WP_054360004.1">
    <property type="nucleotide sequence ID" value="NZ_JAPCYQ010000001.1"/>
</dbReference>
<sequence length="108" mass="11857">MESLAWMAWTPATLIFYGLIALALGTLTVMAIRHPEVERVGILRIPTTRGDRFFIALLGSAFIHLIFLPLFGADTIATLPVGEGLEVSRLWLASGISLLYAAAVFRWV</sequence>
<keyword evidence="3" id="KW-1185">Reference proteome</keyword>
<keyword evidence="1" id="KW-1133">Transmembrane helix</keyword>
<proteinExistence type="predicted"/>
<dbReference type="Proteomes" id="UP000048984">
    <property type="component" value="Unassembled WGS sequence"/>
</dbReference>
<gene>
    <name evidence="2" type="ORF">ABB55_17855</name>
</gene>
<accession>A0A0P6VPS3</accession>
<organism evidence="2 3">
    <name type="scientific">Prosthecodimorpha hirschii</name>
    <dbReference type="NCBI Taxonomy" id="665126"/>
    <lineage>
        <taxon>Bacteria</taxon>
        <taxon>Pseudomonadati</taxon>
        <taxon>Pseudomonadota</taxon>
        <taxon>Alphaproteobacteria</taxon>
        <taxon>Hyphomicrobiales</taxon>
        <taxon>Ancalomicrobiaceae</taxon>
        <taxon>Prosthecodimorpha</taxon>
    </lineage>
</organism>
<protein>
    <recommendedName>
        <fullName evidence="4">Small integral membrane protein</fullName>
    </recommendedName>
</protein>
<keyword evidence="1" id="KW-0812">Transmembrane</keyword>
<reference evidence="2 3" key="2">
    <citation type="submission" date="2015-10" db="EMBL/GenBank/DDBJ databases">
        <title>Draft Genome Sequence of Prosthecomicrobium hirschii ATCC 27832.</title>
        <authorList>
            <person name="Daniel J."/>
            <person name="Givan S.A."/>
            <person name="Brun Y.V."/>
            <person name="Brown P.J."/>
        </authorList>
    </citation>
    <scope>NUCLEOTIDE SEQUENCE [LARGE SCALE GENOMIC DNA]</scope>
    <source>
        <strain evidence="2 3">16</strain>
    </source>
</reference>
<feature type="transmembrane region" description="Helical" evidence="1">
    <location>
        <begin position="90"/>
        <end position="107"/>
    </location>
</feature>